<feature type="compositionally biased region" description="Polar residues" evidence="1">
    <location>
        <begin position="655"/>
        <end position="674"/>
    </location>
</feature>
<dbReference type="Proteomes" id="UP000700334">
    <property type="component" value="Unassembled WGS sequence"/>
</dbReference>
<feature type="compositionally biased region" description="Basic and acidic residues" evidence="1">
    <location>
        <begin position="295"/>
        <end position="313"/>
    </location>
</feature>
<feature type="region of interest" description="Disordered" evidence="1">
    <location>
        <begin position="196"/>
        <end position="226"/>
    </location>
</feature>
<dbReference type="EMBL" id="JAGFMF010011865">
    <property type="protein sequence ID" value="KAG8510641.1"/>
    <property type="molecule type" value="Genomic_DNA"/>
</dbReference>
<proteinExistence type="predicted"/>
<feature type="compositionally biased region" description="Basic and acidic residues" evidence="1">
    <location>
        <begin position="1794"/>
        <end position="1826"/>
    </location>
</feature>
<feature type="compositionally biased region" description="Polar residues" evidence="1">
    <location>
        <begin position="1210"/>
        <end position="1223"/>
    </location>
</feature>
<sequence length="1885" mass="205492">MFGMRNGNKKVAERRDTHMGKSRYGEEKSNNGDPIMANPPSDVSGYVDVLETNDEGKKKSKFKALRNFFGKKKKKEAEDVQAGSILKPALPSSIINVGSLKPLPESQPIEPQVKRPLRSKALSHDSIFLLKPEGEKSEIQLYSSPEPHRGRTMQPTNANDFFLSQPWQIPPLRSCQPSISPPLIRSDTITKDLEEIAEGNESPKTLQRRTSPQKLLTLKSTPEPVSRQLPLDTIAMFDSPSSPLPSVGFSTPAGAQGYLTTSAPQHQMTSDSWRQKNPQSTVKTKQEEPSLLVSEEEKSTAMPKEPEQRKLNKDSAGSSNLEQSNKSKIWDKKTVDQAGNTDAAAGLGYPLSVPFGRKHGRKGSSPSETIESGSRGRNVKLPSRRLGLGDRAGSLPADKTASDIPLWLESLEKLNMEQLTVSQAETATPRELLSEDDVRRRNAGTDTEARKASAAQPVSEDVAGSPVSGPRLNQKDEASGTKKIGSRASYFPVVESQSTTQEDVFSVPVEAQVFMDPSHFQSEKEDTSSFDSHNVRFEMESAEDIPTTCKEKPPGNVLQTLTAGISGAASAVTEGGFAAEGLLLRSRSHSLGSLKAEVSDSDSTSDTGNDSDQPLTSECSLESFEMPYNEQEVSIESKRLAVKAGNPKQQLVPKYSSQSAGTRQVDSIISSESGSARIDSDQQLTLGKPKDNQEVITESEVSFVQSSSSEKQASGKSENKGSTKSKSCVERYKGTDDWSISEGDLLFSPPSHTMRNPKRQQVVPSVLKNIPEEYSVPTQALPPRHPSEPSVRMNAEQHVSSGAVSVSTRWNVPVRPPKHLFQPWLKPRVEREAPADPERAAVDWDISVEPLPPRILSKRLMRPKFGQGVYSDSKGPEVPTPEGITSAELLSPKHSSQPPMKPIAERKISAGPESTAVGGSISVEKLLPSCPSQPSVKPVIVQQVLKADCAVVEKRISMAPLFPRQTSQPLTKSLAQQQVSVGPECAAAGESISMEPLPPRHSFQPRVNPKFGQKPPLPERTAVQRSVSVEPLPPEVLAPSLMNPGGQKVFLGLEADRVITAQPPRPQYSPKSLKAAQAQHVFSEDIAIGGRTFVGLPPPTGPLESLVKPTVPPRIRNPNPARASAEWCSPVESEPSKDIFQPWVSPKSDSQVSAQSAAMEWGISLKPLPPRMHCQRLMRSVAEQEGSSGSASASAEWGTAEKPLPPRGTFRTQMNPKFEQQVSAGAENTGIEKSVSVEHLSSRMPSRSLMKPAAKQPTSSGPESGTVERGEAAEPLPPRHSWSSMRHKIYQASPGFQSADTEGISRASVTPKYPTQSFMKPRIQQISSHLENIAAGGTPKQLVTPRPPSQSYVKFMAQQIFSESQANEGVVCVDALASNQPSKSGWRPKVEPQVFSSWESATMEEGTSPKRLPTHPSQSFGKPEDPRQVFSRSRSALLKWTTSEEHLPSRQPFQAEEGAELQSQVFSTGLAKSSVECSPLQPSANPSYQKSIHSSSMSATPEGKILESNPSSSSLSKGPASPNKAKGHSSEDLTKNTLTPFTKPEKFGSTPDLQAFPSRDTYSKEGVLKSRDRSNNRPKLPVRGTSVESLFGVRLKKVHYLQRYKSERQLDFTKYSSISSDPTLSSIGRGQRMRRSSSQGFLGTSENLTTTPEFVEKLRRRPISERMFLKPSVYRIPGEEVPRKPDYASPEPSWIAMVKQKSFLAHMPMSESKRKSRSGAFAETKEHGYEGAGLAYTQPKKIFTSNINQQEKMALMKSPVPTKAGENIPVSTKAGENTPVPTKAGENTRMSTKAGEKTRMSTKAGEKTRMSTKAGEKTRTSTKADENTLPAGCEDETTFRGPAMGKETGQSSTFPALPQEQVEPVWFSMAKKKSKAWSQIAETMQ</sequence>
<feature type="region of interest" description="Disordered" evidence="1">
    <location>
        <begin position="593"/>
        <end position="632"/>
    </location>
</feature>
<feature type="compositionally biased region" description="Polar residues" evidence="1">
    <location>
        <begin position="797"/>
        <end position="806"/>
    </location>
</feature>
<feature type="compositionally biased region" description="Basic and acidic residues" evidence="1">
    <location>
        <begin position="1561"/>
        <end position="1575"/>
    </location>
</feature>
<feature type="compositionally biased region" description="Low complexity" evidence="1">
    <location>
        <begin position="1621"/>
        <end position="1640"/>
    </location>
</feature>
<dbReference type="PANTHER" id="PTHR47743">
    <property type="entry name" value="KIAA1210 / KIAA1211 FAMILY MEMBER"/>
    <property type="match status" value="1"/>
</dbReference>
<feature type="region of interest" description="Disordered" evidence="1">
    <location>
        <begin position="255"/>
        <end position="399"/>
    </location>
</feature>
<feature type="region of interest" description="Disordered" evidence="1">
    <location>
        <begin position="1"/>
        <end position="47"/>
    </location>
</feature>
<feature type="region of interest" description="Disordered" evidence="1">
    <location>
        <begin position="645"/>
        <end position="730"/>
    </location>
</feature>
<gene>
    <name evidence="2" type="ORF">J0S82_007622</name>
</gene>
<dbReference type="OrthoDB" id="8869651at2759"/>
<feature type="region of interest" description="Disordered" evidence="1">
    <location>
        <begin position="420"/>
        <end position="488"/>
    </location>
</feature>
<feature type="compositionally biased region" description="Low complexity" evidence="1">
    <location>
        <begin position="698"/>
        <end position="716"/>
    </location>
</feature>
<feature type="region of interest" description="Disordered" evidence="1">
    <location>
        <begin position="1179"/>
        <end position="1288"/>
    </location>
</feature>
<feature type="region of interest" description="Disordered" evidence="1">
    <location>
        <begin position="1104"/>
        <end position="1130"/>
    </location>
</feature>
<feature type="compositionally biased region" description="Polar residues" evidence="1">
    <location>
        <begin position="315"/>
        <end position="327"/>
    </location>
</feature>
<evidence type="ECO:0000313" key="3">
    <source>
        <dbReference type="Proteomes" id="UP000700334"/>
    </source>
</evidence>
<dbReference type="PANTHER" id="PTHR47743:SF2">
    <property type="entry name" value="ACROSOMAL PROTEIN KIAA1210"/>
    <property type="match status" value="1"/>
</dbReference>
<reference evidence="2" key="1">
    <citation type="journal article" date="2021" name="Evol. Appl.">
        <title>The genome of the Pyrenean desman and the effects of bottlenecks and inbreeding on the genomic landscape of an endangered species.</title>
        <authorList>
            <person name="Escoda L."/>
            <person name="Castresana J."/>
        </authorList>
    </citation>
    <scope>NUCLEOTIDE SEQUENCE</scope>
    <source>
        <strain evidence="2">IBE-C5619</strain>
    </source>
</reference>
<feature type="compositionally biased region" description="Low complexity" evidence="1">
    <location>
        <begin position="1508"/>
        <end position="1522"/>
    </location>
</feature>
<feature type="compositionally biased region" description="Low complexity" evidence="1">
    <location>
        <begin position="601"/>
        <end position="612"/>
    </location>
</feature>
<feature type="region of interest" description="Disordered" evidence="1">
    <location>
        <begin position="1381"/>
        <end position="1582"/>
    </location>
</feature>
<feature type="region of interest" description="Disordered" evidence="1">
    <location>
        <begin position="1766"/>
        <end position="1839"/>
    </location>
</feature>
<feature type="region of interest" description="Disordered" evidence="1">
    <location>
        <begin position="1621"/>
        <end position="1646"/>
    </location>
</feature>
<name>A0A8J5ZWE7_GALPY</name>
<feature type="compositionally biased region" description="Basic and acidic residues" evidence="1">
    <location>
        <begin position="10"/>
        <end position="30"/>
    </location>
</feature>
<protein>
    <submittedName>
        <fullName evidence="2">Acrosomal protein</fullName>
    </submittedName>
</protein>
<comment type="caution">
    <text evidence="2">The sequence shown here is derived from an EMBL/GenBank/DDBJ whole genome shotgun (WGS) entry which is preliminary data.</text>
</comment>
<feature type="compositionally biased region" description="Basic and acidic residues" evidence="1">
    <location>
        <begin position="717"/>
        <end position="730"/>
    </location>
</feature>
<keyword evidence="3" id="KW-1185">Reference proteome</keyword>
<accession>A0A8J5ZWE7</accession>
<feature type="compositionally biased region" description="Low complexity" evidence="1">
    <location>
        <begin position="1183"/>
        <end position="1201"/>
    </location>
</feature>
<feature type="compositionally biased region" description="Low complexity" evidence="1">
    <location>
        <begin position="1113"/>
        <end position="1123"/>
    </location>
</feature>
<feature type="compositionally biased region" description="Polar residues" evidence="1">
    <location>
        <begin position="1480"/>
        <end position="1499"/>
    </location>
</feature>
<feature type="region of interest" description="Disordered" evidence="1">
    <location>
        <begin position="774"/>
        <end position="806"/>
    </location>
</feature>
<feature type="compositionally biased region" description="Polar residues" evidence="1">
    <location>
        <begin position="258"/>
        <end position="283"/>
    </location>
</feature>
<feature type="compositionally biased region" description="Polar residues" evidence="1">
    <location>
        <begin position="1461"/>
        <end position="1471"/>
    </location>
</feature>
<dbReference type="InterPro" id="IPR026713">
    <property type="entry name" value="CRACD-like"/>
</dbReference>
<organism evidence="2 3">
    <name type="scientific">Galemys pyrenaicus</name>
    <name type="common">Iberian desman</name>
    <name type="synonym">Pyrenean desman</name>
    <dbReference type="NCBI Taxonomy" id="202257"/>
    <lineage>
        <taxon>Eukaryota</taxon>
        <taxon>Metazoa</taxon>
        <taxon>Chordata</taxon>
        <taxon>Craniata</taxon>
        <taxon>Vertebrata</taxon>
        <taxon>Euteleostomi</taxon>
        <taxon>Mammalia</taxon>
        <taxon>Eutheria</taxon>
        <taxon>Laurasiatheria</taxon>
        <taxon>Eulipotyphla</taxon>
        <taxon>Talpidae</taxon>
        <taxon>Galemys</taxon>
    </lineage>
</organism>
<feature type="compositionally biased region" description="Polar residues" evidence="1">
    <location>
        <begin position="202"/>
        <end position="220"/>
    </location>
</feature>
<evidence type="ECO:0000313" key="2">
    <source>
        <dbReference type="EMBL" id="KAG8510641.1"/>
    </source>
</evidence>
<evidence type="ECO:0000256" key="1">
    <source>
        <dbReference type="SAM" id="MobiDB-lite"/>
    </source>
</evidence>